<evidence type="ECO:0000256" key="1">
    <source>
        <dbReference type="ARBA" id="ARBA00022617"/>
    </source>
</evidence>
<feature type="domain" description="Cytochrome c" evidence="6">
    <location>
        <begin position="29"/>
        <end position="101"/>
    </location>
</feature>
<keyword evidence="5" id="KW-0732">Signal</keyword>
<keyword evidence="2 4" id="KW-0479">Metal-binding</keyword>
<name>A0A5C6AFU7_9BACT</name>
<gene>
    <name evidence="8" type="ORF">Pla108_20850</name>
</gene>
<dbReference type="InterPro" id="IPR013039">
    <property type="entry name" value="DUF1588"/>
</dbReference>
<organism evidence="8 9">
    <name type="scientific">Botrimarina colliarenosi</name>
    <dbReference type="NCBI Taxonomy" id="2528001"/>
    <lineage>
        <taxon>Bacteria</taxon>
        <taxon>Pseudomonadati</taxon>
        <taxon>Planctomycetota</taxon>
        <taxon>Planctomycetia</taxon>
        <taxon>Pirellulales</taxon>
        <taxon>Lacipirellulaceae</taxon>
        <taxon>Botrimarina</taxon>
    </lineage>
</organism>
<dbReference type="Pfam" id="PF07631">
    <property type="entry name" value="PSD4"/>
    <property type="match status" value="1"/>
</dbReference>
<evidence type="ECO:0000256" key="4">
    <source>
        <dbReference type="PROSITE-ProRule" id="PRU00433"/>
    </source>
</evidence>
<dbReference type="InterPro" id="IPR011658">
    <property type="entry name" value="PA14_dom"/>
</dbReference>
<dbReference type="InterPro" id="IPR036909">
    <property type="entry name" value="Cyt_c-like_dom_sf"/>
</dbReference>
<dbReference type="EMBL" id="SJPR01000002">
    <property type="protein sequence ID" value="TWT97931.1"/>
    <property type="molecule type" value="Genomic_DNA"/>
</dbReference>
<dbReference type="Gene3D" id="1.10.760.10">
    <property type="entry name" value="Cytochrome c-like domain"/>
    <property type="match status" value="1"/>
</dbReference>
<dbReference type="Pfam" id="PF07624">
    <property type="entry name" value="PSD2"/>
    <property type="match status" value="1"/>
</dbReference>
<dbReference type="GO" id="GO:0020037">
    <property type="term" value="F:heme binding"/>
    <property type="evidence" value="ECO:0007669"/>
    <property type="project" value="InterPro"/>
</dbReference>
<evidence type="ECO:0000256" key="3">
    <source>
        <dbReference type="ARBA" id="ARBA00023004"/>
    </source>
</evidence>
<dbReference type="OrthoDB" id="175242at2"/>
<keyword evidence="1 4" id="KW-0349">Heme</keyword>
<dbReference type="GO" id="GO:0046872">
    <property type="term" value="F:metal ion binding"/>
    <property type="evidence" value="ECO:0007669"/>
    <property type="project" value="UniProtKB-KW"/>
</dbReference>
<protein>
    <submittedName>
        <fullName evidence="8">PA14 domain protein</fullName>
    </submittedName>
</protein>
<dbReference type="InterPro" id="IPR009056">
    <property type="entry name" value="Cyt_c-like_dom"/>
</dbReference>
<dbReference type="InterPro" id="IPR037524">
    <property type="entry name" value="PA14/GLEYA"/>
</dbReference>
<dbReference type="Pfam" id="PF07691">
    <property type="entry name" value="PA14"/>
    <property type="match status" value="1"/>
</dbReference>
<evidence type="ECO:0000313" key="9">
    <source>
        <dbReference type="Proteomes" id="UP000317421"/>
    </source>
</evidence>
<evidence type="ECO:0000256" key="5">
    <source>
        <dbReference type="SAM" id="SignalP"/>
    </source>
</evidence>
<keyword evidence="3 4" id="KW-0408">Iron</keyword>
<feature type="domain" description="PA14" evidence="7">
    <location>
        <begin position="146"/>
        <end position="296"/>
    </location>
</feature>
<sequence precursor="true">MPASLFQASRSAKWLIALLVAQATLATPLWAVDGAAVYSQKCADCHGPTGQGGDDYSKPLAGDLPVSELTRVIASTMPEGDPEACIAAEAEAVAAYAHATFYSPLAQARVRPPRRELSRLTVRQYEQSLADLFAEFRSRPAWGDDSGLRCVFEAKFNVTPVADPIELVAPQIDLKLSDRDDFPDRYLDPAVLKSSGKERIDVHLHVHGGVIAPTTGDYEFLIRSRNSVQLSINGVAVIDARVRSDSDDEVRGKLRLIGGRAYRLELRTARTREDDLQIALLWKRPDGVLEVLARRFLTPGWFPVSHATTAKFPPDDRSVGYVRGANVSAAWDEATTNAALEAAQAVIADLPALAKAPGEEPRPSIDAIPRDAAIGFCKRFAEAAFRRPLDDDEVGRYVGRFFEPLATGVAPVVVEGVELSLLSILKSPLFLYPEAALLSLPLEPRRDYGVSTRLALGLWDSAPDRQLRKRAGQGGLAEPAAARAQAERMLGDPRTRSKLAEFFEHWLRLQNAAQLSRDPTLFPDFNSRIAADMRASLEMLLDDVVWSADGDLRTLFLSEELYANRRLADFLGVAHASDDPEAFVRAPVDTRERAGVVSHPYIVTAFSYYRDTSPIHRGVFLARHVLGRSLRPPPEAVAPLAPELAPDMTTRERVTTQTSPGACQACHVLINDLGFTLEHFDAVGRYRREEIGRPIDASGGYIATDGGTVRLSGARDLANFLATSEDVHRSFVTQLFEHVTKQPALAYGVETRERLLRDFQANGFNIRDLLVDIAVTAAVAE</sequence>
<dbReference type="Pfam" id="PF07627">
    <property type="entry name" value="PSCyt3"/>
    <property type="match status" value="1"/>
</dbReference>
<dbReference type="Gene3D" id="3.90.182.10">
    <property type="entry name" value="Toxin - Anthrax Protective Antigen,domain 1"/>
    <property type="match status" value="1"/>
</dbReference>
<keyword evidence="9" id="KW-1185">Reference proteome</keyword>
<dbReference type="InterPro" id="IPR013042">
    <property type="entry name" value="DUF1592"/>
</dbReference>
<reference evidence="8 9" key="1">
    <citation type="submission" date="2019-02" db="EMBL/GenBank/DDBJ databases">
        <title>Deep-cultivation of Planctomycetes and their phenomic and genomic characterization uncovers novel biology.</title>
        <authorList>
            <person name="Wiegand S."/>
            <person name="Jogler M."/>
            <person name="Boedeker C."/>
            <person name="Pinto D."/>
            <person name="Vollmers J."/>
            <person name="Rivas-Marin E."/>
            <person name="Kohn T."/>
            <person name="Peeters S.H."/>
            <person name="Heuer A."/>
            <person name="Rast P."/>
            <person name="Oberbeckmann S."/>
            <person name="Bunk B."/>
            <person name="Jeske O."/>
            <person name="Meyerdierks A."/>
            <person name="Storesund J.E."/>
            <person name="Kallscheuer N."/>
            <person name="Luecker S."/>
            <person name="Lage O.M."/>
            <person name="Pohl T."/>
            <person name="Merkel B.J."/>
            <person name="Hornburger P."/>
            <person name="Mueller R.-W."/>
            <person name="Bruemmer F."/>
            <person name="Labrenz M."/>
            <person name="Spormann A.M."/>
            <person name="Op Den Camp H."/>
            <person name="Overmann J."/>
            <person name="Amann R."/>
            <person name="Jetten M.S.M."/>
            <person name="Mascher T."/>
            <person name="Medema M.H."/>
            <person name="Devos D.P."/>
            <person name="Kaster A.-K."/>
            <person name="Ovreas L."/>
            <person name="Rohde M."/>
            <person name="Galperin M.Y."/>
            <person name="Jogler C."/>
        </authorList>
    </citation>
    <scope>NUCLEOTIDE SEQUENCE [LARGE SCALE GENOMIC DNA]</scope>
    <source>
        <strain evidence="8 9">Pla108</strain>
    </source>
</reference>
<comment type="caution">
    <text evidence="8">The sequence shown here is derived from an EMBL/GenBank/DDBJ whole genome shotgun (WGS) entry which is preliminary data.</text>
</comment>
<dbReference type="Pfam" id="PF07637">
    <property type="entry name" value="PSD5"/>
    <property type="match status" value="1"/>
</dbReference>
<evidence type="ECO:0000256" key="2">
    <source>
        <dbReference type="ARBA" id="ARBA00022723"/>
    </source>
</evidence>
<proteinExistence type="predicted"/>
<dbReference type="PROSITE" id="PS51007">
    <property type="entry name" value="CYTC"/>
    <property type="match status" value="1"/>
</dbReference>
<evidence type="ECO:0000313" key="8">
    <source>
        <dbReference type="EMBL" id="TWT97931.1"/>
    </source>
</evidence>
<dbReference type="RefSeq" id="WP_146444821.1">
    <property type="nucleotide sequence ID" value="NZ_SJPR01000002.1"/>
</dbReference>
<accession>A0A5C6AFU7</accession>
<dbReference type="SUPFAM" id="SSF56988">
    <property type="entry name" value="Anthrax protective antigen"/>
    <property type="match status" value="1"/>
</dbReference>
<dbReference type="AlphaFoldDB" id="A0A5C6AFU7"/>
<dbReference type="Proteomes" id="UP000317421">
    <property type="component" value="Unassembled WGS sequence"/>
</dbReference>
<dbReference type="PROSITE" id="PS51820">
    <property type="entry name" value="PA14"/>
    <property type="match status" value="1"/>
</dbReference>
<evidence type="ECO:0000259" key="6">
    <source>
        <dbReference type="PROSITE" id="PS51007"/>
    </source>
</evidence>
<dbReference type="SMART" id="SM00758">
    <property type="entry name" value="PA14"/>
    <property type="match status" value="1"/>
</dbReference>
<dbReference type="InterPro" id="IPR013043">
    <property type="entry name" value="DUF1595"/>
</dbReference>
<feature type="signal peptide" evidence="5">
    <location>
        <begin position="1"/>
        <end position="31"/>
    </location>
</feature>
<dbReference type="SUPFAM" id="SSF46626">
    <property type="entry name" value="Cytochrome c"/>
    <property type="match status" value="1"/>
</dbReference>
<dbReference type="GO" id="GO:0009055">
    <property type="term" value="F:electron transfer activity"/>
    <property type="evidence" value="ECO:0007669"/>
    <property type="project" value="InterPro"/>
</dbReference>
<evidence type="ECO:0000259" key="7">
    <source>
        <dbReference type="PROSITE" id="PS51820"/>
    </source>
</evidence>
<dbReference type="InterPro" id="IPR011478">
    <property type="entry name" value="DUF1585"/>
</dbReference>
<dbReference type="Pfam" id="PF13442">
    <property type="entry name" value="Cytochrome_CBB3"/>
    <property type="match status" value="1"/>
</dbReference>
<feature type="chain" id="PRO_5022803104" evidence="5">
    <location>
        <begin position="32"/>
        <end position="781"/>
    </location>
</feature>